<dbReference type="InterPro" id="IPR052173">
    <property type="entry name" value="Beta-lactam_resp_regulator"/>
</dbReference>
<evidence type="ECO:0000256" key="1">
    <source>
        <dbReference type="SAM" id="Coils"/>
    </source>
</evidence>
<comment type="caution">
    <text evidence="4">The sequence shown here is derived from an EMBL/GenBank/DDBJ whole genome shotgun (WGS) entry which is preliminary data.</text>
</comment>
<dbReference type="Pfam" id="PF05569">
    <property type="entry name" value="Peptidase_M56"/>
    <property type="match status" value="1"/>
</dbReference>
<feature type="transmembrane region" description="Helical" evidence="2">
    <location>
        <begin position="12"/>
        <end position="37"/>
    </location>
</feature>
<dbReference type="Gene3D" id="3.30.2010.10">
    <property type="entry name" value="Metalloproteases ('zincins'), catalytic domain"/>
    <property type="match status" value="1"/>
</dbReference>
<dbReference type="InterPro" id="IPR008756">
    <property type="entry name" value="Peptidase_M56"/>
</dbReference>
<feature type="domain" description="Peptidase M56" evidence="3">
    <location>
        <begin position="17"/>
        <end position="348"/>
    </location>
</feature>
<dbReference type="CDD" id="cd07341">
    <property type="entry name" value="M56_BlaR1_MecR1_like"/>
    <property type="match status" value="1"/>
</dbReference>
<organism evidence="4 5">
    <name type="scientific">Paenibacillus suaedae</name>
    <dbReference type="NCBI Taxonomy" id="3077233"/>
    <lineage>
        <taxon>Bacteria</taxon>
        <taxon>Bacillati</taxon>
        <taxon>Bacillota</taxon>
        <taxon>Bacilli</taxon>
        <taxon>Bacillales</taxon>
        <taxon>Paenibacillaceae</taxon>
        <taxon>Paenibacillus</taxon>
    </lineage>
</organism>
<feature type="transmembrane region" description="Helical" evidence="2">
    <location>
        <begin position="221"/>
        <end position="240"/>
    </location>
</feature>
<dbReference type="Proteomes" id="UP001250538">
    <property type="component" value="Unassembled WGS sequence"/>
</dbReference>
<keyword evidence="2" id="KW-0472">Membrane</keyword>
<sequence>MSPSIHPTLLSVFGWVIRGSFMASILVVLVLILQVLLKNKLEARWKYLLWVPVAIRLLLPWAPESSLSLYNILSLEAIVPGIHKQTQDPSSWREYWIDAGRKNESAVHGGRSFNSEKSDPIRKTIVSDPPHESGTVQESRFGWNRIKQMNFADVLMLIWLAGVLLLAAKTVFDQLRLKQALRAGHPIKTPYLSASFHETKQLFGVKRKVQFVASERIPGPAVVGFIKPAIVISPSLLITLKKDQLQYILAHEFAHIRRRDVAVNWVMFIILIFHWFNPLLWLAVHKARQDQEMACDACVLDRMSPQQNNAYGQTIIHVLEHFSGNRPQPGLAGLSATHKQMKRRLTMIKQFNKKSYHLSILGLATILTLGSVTLVNAKESKAESVPQATSVQSELGSNATVNHEPDIIYPAGVIDREDRELYKKEMEKAIKKAEDAAKAISADEREFIASERKRVGELPKEPGDLYIMYYKYKNLNNGLEFEPFGKKLAFSTYEDYVKKASTLNSPILQQPSNLPEGYTFSKAVIDSPRPDGKSEIEKKFFDDLRVEGKKSGKPVYTKKLDWKEPGGIRLEYTNGKDTLIFNQYTADEEFAKLKGFSYETPPTTGQPVNRYVFWYGTGKYYYSITTHSDMTKEQMTDILKAVVKK</sequence>
<feature type="transmembrane region" description="Helical" evidence="2">
    <location>
        <begin position="154"/>
        <end position="172"/>
    </location>
</feature>
<dbReference type="EMBL" id="JAVYAA010000004">
    <property type="protein sequence ID" value="MDT8978398.1"/>
    <property type="molecule type" value="Genomic_DNA"/>
</dbReference>
<proteinExistence type="predicted"/>
<reference evidence="5" key="1">
    <citation type="submission" date="2023-09" db="EMBL/GenBank/DDBJ databases">
        <title>Paenibacillus sp. chi10 Genome sequencing and assembly.</title>
        <authorList>
            <person name="Kim I."/>
        </authorList>
    </citation>
    <scope>NUCLEOTIDE SEQUENCE [LARGE SCALE GENOMIC DNA]</scope>
    <source>
        <strain evidence="5">chi10</strain>
    </source>
</reference>
<dbReference type="RefSeq" id="WP_072730513.1">
    <property type="nucleotide sequence ID" value="NZ_JAVYAA010000004.1"/>
</dbReference>
<dbReference type="PANTHER" id="PTHR34978:SF3">
    <property type="entry name" value="SLR0241 PROTEIN"/>
    <property type="match status" value="1"/>
</dbReference>
<keyword evidence="2" id="KW-1133">Transmembrane helix</keyword>
<keyword evidence="2" id="KW-0812">Transmembrane</keyword>
<feature type="transmembrane region" description="Helical" evidence="2">
    <location>
        <begin position="261"/>
        <end position="284"/>
    </location>
</feature>
<evidence type="ECO:0000256" key="2">
    <source>
        <dbReference type="SAM" id="Phobius"/>
    </source>
</evidence>
<evidence type="ECO:0000313" key="5">
    <source>
        <dbReference type="Proteomes" id="UP001250538"/>
    </source>
</evidence>
<gene>
    <name evidence="4" type="ORF">RQP50_19395</name>
</gene>
<dbReference type="PANTHER" id="PTHR34978">
    <property type="entry name" value="POSSIBLE SENSOR-TRANSDUCER PROTEIN BLAR"/>
    <property type="match status" value="1"/>
</dbReference>
<keyword evidence="5" id="KW-1185">Reference proteome</keyword>
<keyword evidence="1" id="KW-0175">Coiled coil</keyword>
<accession>A0AAJ2K255</accession>
<evidence type="ECO:0000259" key="3">
    <source>
        <dbReference type="Pfam" id="PF05569"/>
    </source>
</evidence>
<name>A0AAJ2K255_9BACL</name>
<protein>
    <submittedName>
        <fullName evidence="4">M56 family metallopeptidase</fullName>
    </submittedName>
</protein>
<feature type="coiled-coil region" evidence="1">
    <location>
        <begin position="419"/>
        <end position="446"/>
    </location>
</feature>
<evidence type="ECO:0000313" key="4">
    <source>
        <dbReference type="EMBL" id="MDT8978398.1"/>
    </source>
</evidence>
<dbReference type="AlphaFoldDB" id="A0AAJ2K255"/>